<feature type="chain" id="PRO_5021311225" evidence="1">
    <location>
        <begin position="23"/>
        <end position="221"/>
    </location>
</feature>
<name>A0A4Y9SRG6_9BURK</name>
<feature type="signal peptide" evidence="1">
    <location>
        <begin position="1"/>
        <end position="22"/>
    </location>
</feature>
<dbReference type="OrthoDB" id="1412023at2"/>
<evidence type="ECO:0000259" key="2">
    <source>
        <dbReference type="Pfam" id="PF07589"/>
    </source>
</evidence>
<dbReference type="EMBL" id="SPVG01000042">
    <property type="protein sequence ID" value="TFW29048.1"/>
    <property type="molecule type" value="Genomic_DNA"/>
</dbReference>
<dbReference type="InterPro" id="IPR013424">
    <property type="entry name" value="Ice-binding_C"/>
</dbReference>
<evidence type="ECO:0000256" key="1">
    <source>
        <dbReference type="SAM" id="SignalP"/>
    </source>
</evidence>
<keyword evidence="1" id="KW-0732">Signal</keyword>
<dbReference type="InterPro" id="IPR022472">
    <property type="entry name" value="VPLPA-CTERM"/>
</dbReference>
<protein>
    <submittedName>
        <fullName evidence="3">VPLPA-CTERM sorting domain-containing protein</fullName>
    </submittedName>
</protein>
<feature type="domain" description="Ice-binding protein C-terminal" evidence="2">
    <location>
        <begin position="173"/>
        <end position="197"/>
    </location>
</feature>
<keyword evidence="4" id="KW-1185">Reference proteome</keyword>
<sequence>MRSPVRSCLLVCLTLAASVANAQTKLDQSQTMNLLPMGGFYQTGLAQSFQTSADMIAGAGIQLWPRAEESGPVTIALWDALPTQGGTKLAEGTSKGTPDLWVDVFWSPVTAVANKTYYLTLSSDTEIFIVGGMTDNYSKGMAYANDYTAFAQYDYTFRTFSAPRPVIDAPPPAVPEPASVAMLLAGLGVLSLARRRKTAQAAPAPAYDTSKPINYGMMSWL</sequence>
<accession>A0A4Y9SRG6</accession>
<dbReference type="RefSeq" id="WP_135200414.1">
    <property type="nucleotide sequence ID" value="NZ_SPVG01000042.1"/>
</dbReference>
<dbReference type="Pfam" id="PF07589">
    <property type="entry name" value="PEP-CTERM"/>
    <property type="match status" value="1"/>
</dbReference>
<reference evidence="3 4" key="1">
    <citation type="submission" date="2019-03" db="EMBL/GenBank/DDBJ databases">
        <title>Draft Genome Sequence of Duganella callidus sp. nov., a Novel Duganella Species Isolated from Cultivated Soil.</title>
        <authorList>
            <person name="Raths R."/>
            <person name="Peta V."/>
            <person name="Bucking H."/>
        </authorList>
    </citation>
    <scope>NUCLEOTIDE SEQUENCE [LARGE SCALE GENOMIC DNA]</scope>
    <source>
        <strain evidence="3 4">DN04</strain>
    </source>
</reference>
<dbReference type="NCBIfam" id="TIGR03370">
    <property type="entry name" value="VPLPA-CTERM"/>
    <property type="match status" value="1"/>
</dbReference>
<gene>
    <name evidence="3" type="ORF">E4L98_04685</name>
</gene>
<organism evidence="3 4">
    <name type="scientific">Duganella callida</name>
    <dbReference type="NCBI Taxonomy" id="2561932"/>
    <lineage>
        <taxon>Bacteria</taxon>
        <taxon>Pseudomonadati</taxon>
        <taxon>Pseudomonadota</taxon>
        <taxon>Betaproteobacteria</taxon>
        <taxon>Burkholderiales</taxon>
        <taxon>Oxalobacteraceae</taxon>
        <taxon>Telluria group</taxon>
        <taxon>Duganella</taxon>
    </lineage>
</organism>
<evidence type="ECO:0000313" key="3">
    <source>
        <dbReference type="EMBL" id="TFW29048.1"/>
    </source>
</evidence>
<dbReference type="Proteomes" id="UP000297729">
    <property type="component" value="Unassembled WGS sequence"/>
</dbReference>
<comment type="caution">
    <text evidence="3">The sequence shown here is derived from an EMBL/GenBank/DDBJ whole genome shotgun (WGS) entry which is preliminary data.</text>
</comment>
<proteinExistence type="predicted"/>
<evidence type="ECO:0000313" key="4">
    <source>
        <dbReference type="Proteomes" id="UP000297729"/>
    </source>
</evidence>
<dbReference type="AlphaFoldDB" id="A0A4Y9SRG6"/>
<dbReference type="NCBIfam" id="TIGR02595">
    <property type="entry name" value="PEP_CTERM"/>
    <property type="match status" value="1"/>
</dbReference>